<dbReference type="EMBL" id="SRID01000115">
    <property type="protein sequence ID" value="TGB08846.1"/>
    <property type="molecule type" value="Genomic_DNA"/>
</dbReference>
<dbReference type="InterPro" id="IPR058330">
    <property type="entry name" value="DUF8017"/>
</dbReference>
<feature type="compositionally biased region" description="Low complexity" evidence="1">
    <location>
        <begin position="20"/>
        <end position="30"/>
    </location>
</feature>
<comment type="caution">
    <text evidence="3">The sequence shown here is derived from an EMBL/GenBank/DDBJ whole genome shotgun (WGS) entry which is preliminary data.</text>
</comment>
<evidence type="ECO:0000256" key="1">
    <source>
        <dbReference type="SAM" id="MobiDB-lite"/>
    </source>
</evidence>
<sequence length="265" mass="27305">MGTAIAVVAAATIAGVLLLRPDGGSSSEAGDGARGPAPTRPQDRDPAQGGAADPDADAPRGSGKPAKVKPVIPGWQVVANPRWHNAFDVPPGWDVKGAGESTSFFDENDKRKPLISMSAPAVYKESYCPAGKKGAASDISLAATGTKGAKGAKTAEEAAKNEARSWVFAGYDQAGTGDLRLVDAETKPFTSAQGLKGYTAKAEVTGVKKKDGCATDGKAFTVTFTGPDGKFATWVLYTAAHVEDEVPDATIKKIMSSLRLLEPAS</sequence>
<dbReference type="OrthoDB" id="3614545at2"/>
<reference evidence="3 4" key="1">
    <citation type="submission" date="2019-03" db="EMBL/GenBank/DDBJ databases">
        <authorList>
            <person name="Gonzalez-Pimentel J.L."/>
        </authorList>
    </citation>
    <scope>NUCLEOTIDE SEQUENCE [LARGE SCALE GENOMIC DNA]</scope>
    <source>
        <strain evidence="3 4">JCM 31289</strain>
    </source>
</reference>
<dbReference type="Proteomes" id="UP000297948">
    <property type="component" value="Unassembled WGS sequence"/>
</dbReference>
<evidence type="ECO:0000259" key="2">
    <source>
        <dbReference type="Pfam" id="PF26056"/>
    </source>
</evidence>
<evidence type="ECO:0000313" key="3">
    <source>
        <dbReference type="EMBL" id="TGB08846.1"/>
    </source>
</evidence>
<evidence type="ECO:0000313" key="4">
    <source>
        <dbReference type="Proteomes" id="UP000297948"/>
    </source>
</evidence>
<dbReference type="AlphaFoldDB" id="A0A4Z0H957"/>
<name>A0A4Z0H957_9ACTN</name>
<keyword evidence="4" id="KW-1185">Reference proteome</keyword>
<accession>A0A4Z0H957</accession>
<organism evidence="3 4">
    <name type="scientific">Streptomyces palmae</name>
    <dbReference type="NCBI Taxonomy" id="1701085"/>
    <lineage>
        <taxon>Bacteria</taxon>
        <taxon>Bacillati</taxon>
        <taxon>Actinomycetota</taxon>
        <taxon>Actinomycetes</taxon>
        <taxon>Kitasatosporales</taxon>
        <taxon>Streptomycetaceae</taxon>
        <taxon>Streptomyces</taxon>
    </lineage>
</organism>
<proteinExistence type="predicted"/>
<feature type="region of interest" description="Disordered" evidence="1">
    <location>
        <begin position="20"/>
        <end position="71"/>
    </location>
</feature>
<protein>
    <recommendedName>
        <fullName evidence="2">DUF8017 domain-containing protein</fullName>
    </recommendedName>
</protein>
<dbReference type="Pfam" id="PF26056">
    <property type="entry name" value="DUF8017"/>
    <property type="match status" value="1"/>
</dbReference>
<feature type="domain" description="DUF8017" evidence="2">
    <location>
        <begin position="68"/>
        <end position="261"/>
    </location>
</feature>
<gene>
    <name evidence="3" type="ORF">E4099_14675</name>
</gene>